<evidence type="ECO:0000256" key="3">
    <source>
        <dbReference type="ARBA" id="ARBA00022748"/>
    </source>
</evidence>
<evidence type="ECO:0000256" key="2">
    <source>
        <dbReference type="ARBA" id="ARBA00022617"/>
    </source>
</evidence>
<dbReference type="SUPFAM" id="SSF82093">
    <property type="entry name" value="Heme chaperone CcmE"/>
    <property type="match status" value="1"/>
</dbReference>
<dbReference type="InterPro" id="IPR012340">
    <property type="entry name" value="NA-bd_OB-fold"/>
</dbReference>
<proteinExistence type="predicted"/>
<comment type="caution">
    <text evidence="5">The sequence shown here is derived from an EMBL/GenBank/DDBJ whole genome shotgun (WGS) entry which is preliminary data.</text>
</comment>
<accession>A0A8J8KA26</accession>
<keyword evidence="2" id="KW-0349">Heme</keyword>
<comment type="subcellular location">
    <subcellularLocation>
        <location evidence="1">Membrane</location>
    </subcellularLocation>
</comment>
<dbReference type="Proteomes" id="UP000625804">
    <property type="component" value="Unassembled WGS sequence"/>
</dbReference>
<dbReference type="Gene3D" id="2.40.50.140">
    <property type="entry name" value="Nucleic acid-binding proteins"/>
    <property type="match status" value="1"/>
</dbReference>
<dbReference type="GO" id="GO:0017004">
    <property type="term" value="P:cytochrome complex assembly"/>
    <property type="evidence" value="ECO:0007669"/>
    <property type="project" value="UniProtKB-KW"/>
</dbReference>
<keyword evidence="6" id="KW-1185">Reference proteome</keyword>
<evidence type="ECO:0000313" key="5">
    <source>
        <dbReference type="EMBL" id="NSL50227.1"/>
    </source>
</evidence>
<protein>
    <submittedName>
        <fullName evidence="5">Cytochrome c maturation protein CcmE</fullName>
    </submittedName>
</protein>
<dbReference type="RefSeq" id="WP_173729432.1">
    <property type="nucleotide sequence ID" value="NZ_JABTTE010000001.1"/>
</dbReference>
<dbReference type="EMBL" id="JABTTE010000001">
    <property type="protein sequence ID" value="NSL50227.1"/>
    <property type="molecule type" value="Genomic_DNA"/>
</dbReference>
<name>A0A8J8KA26_9BACI</name>
<keyword evidence="2" id="KW-0479">Metal-binding</keyword>
<dbReference type="GO" id="GO:0017003">
    <property type="term" value="P:protein-heme linkage"/>
    <property type="evidence" value="ECO:0007669"/>
    <property type="project" value="InterPro"/>
</dbReference>
<dbReference type="GO" id="GO:0005886">
    <property type="term" value="C:plasma membrane"/>
    <property type="evidence" value="ECO:0007669"/>
    <property type="project" value="InterPro"/>
</dbReference>
<keyword evidence="3" id="KW-0201">Cytochrome c-type biogenesis</keyword>
<evidence type="ECO:0000313" key="6">
    <source>
        <dbReference type="Proteomes" id="UP000625804"/>
    </source>
</evidence>
<organism evidence="5 6">
    <name type="scientific">Calidifontibacillus erzurumensis</name>
    <dbReference type="NCBI Taxonomy" id="2741433"/>
    <lineage>
        <taxon>Bacteria</taxon>
        <taxon>Bacillati</taxon>
        <taxon>Bacillota</taxon>
        <taxon>Bacilli</taxon>
        <taxon>Bacillales</taxon>
        <taxon>Bacillaceae</taxon>
        <taxon>Calidifontibacillus/Schinkia group</taxon>
        <taxon>Calidifontibacillus</taxon>
    </lineage>
</organism>
<dbReference type="Pfam" id="PF03100">
    <property type="entry name" value="CcmE"/>
    <property type="match status" value="1"/>
</dbReference>
<evidence type="ECO:0000256" key="4">
    <source>
        <dbReference type="ARBA" id="ARBA00023136"/>
    </source>
</evidence>
<evidence type="ECO:0000256" key="1">
    <source>
        <dbReference type="ARBA" id="ARBA00004370"/>
    </source>
</evidence>
<dbReference type="GO" id="GO:0020037">
    <property type="term" value="F:heme binding"/>
    <property type="evidence" value="ECO:0007669"/>
    <property type="project" value="InterPro"/>
</dbReference>
<dbReference type="AlphaFoldDB" id="A0A8J8KA26"/>
<gene>
    <name evidence="5" type="ORF">HR057_00435</name>
</gene>
<keyword evidence="4" id="KW-0472">Membrane</keyword>
<dbReference type="InterPro" id="IPR004329">
    <property type="entry name" value="CcmE"/>
</dbReference>
<keyword evidence="2" id="KW-0408">Iron</keyword>
<dbReference type="InterPro" id="IPR036127">
    <property type="entry name" value="CcmE-like_sf"/>
</dbReference>
<reference evidence="5" key="1">
    <citation type="submission" date="2020-06" db="EMBL/GenBank/DDBJ databases">
        <title>A novel thermopfilic bacterium from Erzurum, Turkey.</title>
        <authorList>
            <person name="Adiguzel A."/>
            <person name="Ay H."/>
            <person name="Baltaci M.O."/>
        </authorList>
    </citation>
    <scope>NUCLEOTIDE SEQUENCE</scope>
    <source>
        <strain evidence="5">P2</strain>
    </source>
</reference>
<sequence length="144" mass="16247">MKKNTKILLGFSAIFIAIMILLLTATPGASSIELTLDQLKQNPLKYKDQYVMIQGDLIEDSIHWKPDNIELQFNISDSNGNELHVIHNGVKPDNFSEGVIVIVEGFVNEDGSFLAEKVQTKCPSKYESENTNHYDIEKHDVIDQ</sequence>